<sequence length="413" mass="46047">MESPPKSKTSFGELFLRFILMMLGFLGDKPKENCVTVAFRVTRSMAILLLSFAEFLYEVCAAMEAVMSWHSEGNRIAIIGILYDINYVVRTASTFTLISAFCWKATALTSLHESLIILNETNPQANSKSRRKENRLAVVAVSVFVTFMAVNISTRLWGAFQTGSSILSWSSPPFLSVTLLQEAIFKLCALTFQEALRVLYAGYLGILLANFRANSASETLSLLDESIIKNQTSKNDLIGLWFVREAALTFAEKLEKTFGIIFSLLFVTDVLRLVCIVGDALSPQQTTPQRIRLVASVMLCLSSFLINVDGLISLMDKEKETRAHLYKLRSFWARDPLQSLDVMSNKPDTPANNDHYGVSQYQVCTVLSAFESSCFGSRKVAVAWNGLGYIGRGTVISVFGWIITFYVFLLGQH</sequence>
<evidence type="ECO:0000256" key="1">
    <source>
        <dbReference type="SAM" id="Phobius"/>
    </source>
</evidence>
<evidence type="ECO:0008006" key="4">
    <source>
        <dbReference type="Google" id="ProtNLM"/>
    </source>
</evidence>
<protein>
    <recommendedName>
        <fullName evidence="4">Gustatory receptor</fullName>
    </recommendedName>
</protein>
<reference evidence="3" key="1">
    <citation type="submission" date="2017-01" db="EMBL/GenBank/DDBJ databases">
        <title>Comparative genomics of anhydrobiosis in the tardigrade Hypsibius dujardini.</title>
        <authorList>
            <person name="Yoshida Y."/>
            <person name="Koutsovoulos G."/>
            <person name="Laetsch D."/>
            <person name="Stevens L."/>
            <person name="Kumar S."/>
            <person name="Horikawa D."/>
            <person name="Ishino K."/>
            <person name="Komine S."/>
            <person name="Tomita M."/>
            <person name="Blaxter M."/>
            <person name="Arakawa K."/>
        </authorList>
    </citation>
    <scope>NUCLEOTIDE SEQUENCE [LARGE SCALE GENOMIC DNA]</scope>
    <source>
        <strain evidence="3">Z151</strain>
    </source>
</reference>
<keyword evidence="1" id="KW-0812">Transmembrane</keyword>
<comment type="caution">
    <text evidence="2">The sequence shown here is derived from an EMBL/GenBank/DDBJ whole genome shotgun (WGS) entry which is preliminary data.</text>
</comment>
<evidence type="ECO:0000313" key="3">
    <source>
        <dbReference type="Proteomes" id="UP000192578"/>
    </source>
</evidence>
<name>A0A1W0X5I8_HYPEX</name>
<organism evidence="2 3">
    <name type="scientific">Hypsibius exemplaris</name>
    <name type="common">Freshwater tardigrade</name>
    <dbReference type="NCBI Taxonomy" id="2072580"/>
    <lineage>
        <taxon>Eukaryota</taxon>
        <taxon>Metazoa</taxon>
        <taxon>Ecdysozoa</taxon>
        <taxon>Tardigrada</taxon>
        <taxon>Eutardigrada</taxon>
        <taxon>Parachela</taxon>
        <taxon>Hypsibioidea</taxon>
        <taxon>Hypsibiidae</taxon>
        <taxon>Hypsibius</taxon>
    </lineage>
</organism>
<feature type="transmembrane region" description="Helical" evidence="1">
    <location>
        <begin position="258"/>
        <end position="281"/>
    </location>
</feature>
<evidence type="ECO:0000313" key="2">
    <source>
        <dbReference type="EMBL" id="OQV22611.1"/>
    </source>
</evidence>
<accession>A0A1W0X5I8</accession>
<dbReference type="AlphaFoldDB" id="A0A1W0X5I8"/>
<feature type="transmembrane region" description="Helical" evidence="1">
    <location>
        <begin position="293"/>
        <end position="315"/>
    </location>
</feature>
<gene>
    <name evidence="2" type="ORF">BV898_03436</name>
</gene>
<dbReference type="EMBL" id="MTYJ01000016">
    <property type="protein sequence ID" value="OQV22611.1"/>
    <property type="molecule type" value="Genomic_DNA"/>
</dbReference>
<feature type="transmembrane region" description="Helical" evidence="1">
    <location>
        <begin position="389"/>
        <end position="410"/>
    </location>
</feature>
<feature type="transmembrane region" description="Helical" evidence="1">
    <location>
        <begin position="46"/>
        <end position="66"/>
    </location>
</feature>
<dbReference type="Proteomes" id="UP000192578">
    <property type="component" value="Unassembled WGS sequence"/>
</dbReference>
<keyword evidence="3" id="KW-1185">Reference proteome</keyword>
<feature type="transmembrane region" description="Helical" evidence="1">
    <location>
        <begin position="9"/>
        <end position="26"/>
    </location>
</feature>
<keyword evidence="1" id="KW-0472">Membrane</keyword>
<proteinExistence type="predicted"/>
<keyword evidence="1" id="KW-1133">Transmembrane helix</keyword>
<feature type="transmembrane region" description="Helical" evidence="1">
    <location>
        <begin position="136"/>
        <end position="160"/>
    </location>
</feature>